<protein>
    <recommendedName>
        <fullName evidence="4">Endonuclease/exonuclease/phosphatase domain-containing protein</fullName>
    </recommendedName>
</protein>
<proteinExistence type="predicted"/>
<evidence type="ECO:0000313" key="2">
    <source>
        <dbReference type="EMBL" id="CAH3162004.1"/>
    </source>
</evidence>
<dbReference type="EMBL" id="CALNXJ010000082">
    <property type="protein sequence ID" value="CAH3162004.1"/>
    <property type="molecule type" value="Genomic_DNA"/>
</dbReference>
<dbReference type="AlphaFoldDB" id="A0AAU9XZI8"/>
<sequence length="227" mass="25361">MQLSFLASAAIILSGDVCPQPRPLNQVVYDVPSLSIKANGLSIAHLNVRSLTGKIDQLNLVMSNNKGPDIWTFSETWLSNSIQDEEIHVPGYNCKNANFPLKRKLRGITEAFDLKQLIMEPTRSTEYSETLIDLVFTNSHHKVVESGVFDLGLSDHSLVYCVLKSGRPRVAPKLSNIVHTRTTTKTLSLKILRIFPGMSFLITPTTWTTVLIHGISCFRCRRGPRTN</sequence>
<feature type="chain" id="PRO_5043818567" description="Endonuclease/exonuclease/phosphatase domain-containing protein" evidence="1">
    <location>
        <begin position="20"/>
        <end position="227"/>
    </location>
</feature>
<accession>A0AAU9XZI8</accession>
<evidence type="ECO:0000313" key="3">
    <source>
        <dbReference type="Proteomes" id="UP001159428"/>
    </source>
</evidence>
<keyword evidence="3" id="KW-1185">Reference proteome</keyword>
<name>A0AAU9XZI8_9CNID</name>
<keyword evidence="1" id="KW-0732">Signal</keyword>
<evidence type="ECO:0000256" key="1">
    <source>
        <dbReference type="SAM" id="SignalP"/>
    </source>
</evidence>
<evidence type="ECO:0008006" key="4">
    <source>
        <dbReference type="Google" id="ProtNLM"/>
    </source>
</evidence>
<dbReference type="Proteomes" id="UP001159428">
    <property type="component" value="Unassembled WGS sequence"/>
</dbReference>
<dbReference type="InterPro" id="IPR036691">
    <property type="entry name" value="Endo/exonu/phosph_ase_sf"/>
</dbReference>
<gene>
    <name evidence="2" type="ORF">PMEA_00034026</name>
</gene>
<feature type="signal peptide" evidence="1">
    <location>
        <begin position="1"/>
        <end position="19"/>
    </location>
</feature>
<reference evidence="2 3" key="1">
    <citation type="submission" date="2022-05" db="EMBL/GenBank/DDBJ databases">
        <authorList>
            <consortium name="Genoscope - CEA"/>
            <person name="William W."/>
        </authorList>
    </citation>
    <scope>NUCLEOTIDE SEQUENCE [LARGE SCALE GENOMIC DNA]</scope>
</reference>
<dbReference type="SUPFAM" id="SSF56219">
    <property type="entry name" value="DNase I-like"/>
    <property type="match status" value="1"/>
</dbReference>
<comment type="caution">
    <text evidence="2">The sequence shown here is derived from an EMBL/GenBank/DDBJ whole genome shotgun (WGS) entry which is preliminary data.</text>
</comment>
<organism evidence="2 3">
    <name type="scientific">Pocillopora meandrina</name>
    <dbReference type="NCBI Taxonomy" id="46732"/>
    <lineage>
        <taxon>Eukaryota</taxon>
        <taxon>Metazoa</taxon>
        <taxon>Cnidaria</taxon>
        <taxon>Anthozoa</taxon>
        <taxon>Hexacorallia</taxon>
        <taxon>Scleractinia</taxon>
        <taxon>Astrocoeniina</taxon>
        <taxon>Pocilloporidae</taxon>
        <taxon>Pocillopora</taxon>
    </lineage>
</organism>